<keyword evidence="1" id="KW-0812">Transmembrane</keyword>
<keyword evidence="1" id="KW-0472">Membrane</keyword>
<proteinExistence type="predicted"/>
<dbReference type="RefSeq" id="WP_019158311.1">
    <property type="nucleotide sequence ID" value="NZ_CABKRC010000002.1"/>
</dbReference>
<dbReference type="EMBL" id="DYUK01000158">
    <property type="protein sequence ID" value="HJG80243.1"/>
    <property type="molecule type" value="Genomic_DNA"/>
</dbReference>
<comment type="caution">
    <text evidence="2">The sequence shown here is derived from an EMBL/GenBank/DDBJ whole genome shotgun (WGS) entry which is preliminary data.</text>
</comment>
<evidence type="ECO:0008006" key="4">
    <source>
        <dbReference type="Google" id="ProtNLM"/>
    </source>
</evidence>
<evidence type="ECO:0000313" key="3">
    <source>
        <dbReference type="Proteomes" id="UP000784435"/>
    </source>
</evidence>
<name>A0A921MDY1_9MICO</name>
<feature type="transmembrane region" description="Helical" evidence="1">
    <location>
        <begin position="39"/>
        <end position="57"/>
    </location>
</feature>
<dbReference type="Proteomes" id="UP000784435">
    <property type="component" value="Unassembled WGS sequence"/>
</dbReference>
<accession>A0A921MDY1</accession>
<gene>
    <name evidence="2" type="ORF">K8V08_07505</name>
</gene>
<keyword evidence="1" id="KW-1133">Transmembrane helix</keyword>
<reference evidence="2" key="2">
    <citation type="submission" date="2021-09" db="EMBL/GenBank/DDBJ databases">
        <authorList>
            <person name="Gilroy R."/>
        </authorList>
    </citation>
    <scope>NUCLEOTIDE SEQUENCE</scope>
    <source>
        <strain evidence="2">ChiGjej5B5-7349</strain>
    </source>
</reference>
<organism evidence="2 3">
    <name type="scientific">Brevibacterium senegalense</name>
    <dbReference type="NCBI Taxonomy" id="1033736"/>
    <lineage>
        <taxon>Bacteria</taxon>
        <taxon>Bacillati</taxon>
        <taxon>Actinomycetota</taxon>
        <taxon>Actinomycetes</taxon>
        <taxon>Micrococcales</taxon>
        <taxon>Brevibacteriaceae</taxon>
        <taxon>Brevibacterium</taxon>
    </lineage>
</organism>
<sequence length="82" mass="8711">MQKLQRMALTIDNQAKQYAEAAKGALADRREDGQGTIEYVGIIVIISIVIIAVAVFFESTGTTKLTEGIGTVIDNILGKTAG</sequence>
<dbReference type="AlphaFoldDB" id="A0A921MDY1"/>
<reference evidence="2" key="1">
    <citation type="journal article" date="2021" name="PeerJ">
        <title>Extensive microbial diversity within the chicken gut microbiome revealed by metagenomics and culture.</title>
        <authorList>
            <person name="Gilroy R."/>
            <person name="Ravi A."/>
            <person name="Getino M."/>
            <person name="Pursley I."/>
            <person name="Horton D.L."/>
            <person name="Alikhan N.F."/>
            <person name="Baker D."/>
            <person name="Gharbi K."/>
            <person name="Hall N."/>
            <person name="Watson M."/>
            <person name="Adriaenssens E.M."/>
            <person name="Foster-Nyarko E."/>
            <person name="Jarju S."/>
            <person name="Secka A."/>
            <person name="Antonio M."/>
            <person name="Oren A."/>
            <person name="Chaudhuri R.R."/>
            <person name="La Ragione R."/>
            <person name="Hildebrand F."/>
            <person name="Pallen M.J."/>
        </authorList>
    </citation>
    <scope>NUCLEOTIDE SEQUENCE</scope>
    <source>
        <strain evidence="2">ChiGjej5B5-7349</strain>
    </source>
</reference>
<protein>
    <recommendedName>
        <fullName evidence="4">Pilus assembly protein Flp/PilA</fullName>
    </recommendedName>
</protein>
<evidence type="ECO:0000256" key="1">
    <source>
        <dbReference type="SAM" id="Phobius"/>
    </source>
</evidence>
<evidence type="ECO:0000313" key="2">
    <source>
        <dbReference type="EMBL" id="HJG80243.1"/>
    </source>
</evidence>